<evidence type="ECO:0000256" key="1">
    <source>
        <dbReference type="ARBA" id="ARBA00022747"/>
    </source>
</evidence>
<dbReference type="CDD" id="cd17259">
    <property type="entry name" value="RMtype1_S_StySKI-TRD2-CR2_like"/>
    <property type="match status" value="1"/>
</dbReference>
<comment type="caution">
    <text evidence="3">The sequence shown here is derived from an EMBL/GenBank/DDBJ whole genome shotgun (WGS) entry which is preliminary data.</text>
</comment>
<dbReference type="SUPFAM" id="SSF116734">
    <property type="entry name" value="DNA methylase specificity domain"/>
    <property type="match status" value="2"/>
</dbReference>
<evidence type="ECO:0008006" key="5">
    <source>
        <dbReference type="Google" id="ProtNLM"/>
    </source>
</evidence>
<dbReference type="InterPro" id="IPR051212">
    <property type="entry name" value="Type-I_RE_S_subunit"/>
</dbReference>
<proteinExistence type="predicted"/>
<evidence type="ECO:0000313" key="4">
    <source>
        <dbReference type="Proteomes" id="UP001233673"/>
    </source>
</evidence>
<name>A0ABT9IG19_9ACTN</name>
<keyword evidence="1" id="KW-0680">Restriction system</keyword>
<keyword evidence="4" id="KW-1185">Reference proteome</keyword>
<dbReference type="InterPro" id="IPR044946">
    <property type="entry name" value="Restrct_endonuc_typeI_TRD_sf"/>
</dbReference>
<accession>A0ABT9IG19</accession>
<evidence type="ECO:0000256" key="2">
    <source>
        <dbReference type="ARBA" id="ARBA00023125"/>
    </source>
</evidence>
<dbReference type="Gene3D" id="3.90.220.20">
    <property type="entry name" value="DNA methylase specificity domains"/>
    <property type="match status" value="2"/>
</dbReference>
<dbReference type="RefSeq" id="WP_306001085.1">
    <property type="nucleotide sequence ID" value="NZ_JASNFN010000025.1"/>
</dbReference>
<reference evidence="4" key="1">
    <citation type="submission" date="2023-05" db="EMBL/GenBank/DDBJ databases">
        <title>Draft genome of Pseudofrankia sp. BMG5.37.</title>
        <authorList>
            <person name="Gtari M."/>
            <person name="Ghodhbane F."/>
            <person name="Sbissi I."/>
        </authorList>
    </citation>
    <scope>NUCLEOTIDE SEQUENCE [LARGE SCALE GENOMIC DNA]</scope>
    <source>
        <strain evidence="4">BMG 814</strain>
    </source>
</reference>
<sequence length="400" mass="44197">MTRTVRARFLFDRREVRGVNAPLASATKDGVSLRSDAENAVWNPGDDVSLYKLVEPDDFVIGLRSFQHGLARSQVRGLVSPAYTVLRARTKDVVPGYFAFYFRSAPLIAALDNLSQGIRQGRTIPYEPFSDLRFPVPSGEEQCRIAAFLDDQTLRLDRALALRQQQVDMLEARLQSTIDSLGAGIHRSLVGAPRIKAGHLIRVLPGYAFPSSDFSTTTGQRLLRGINVGVRSTSWNEVVYWTGHDPDVERRFSLQVGSVVMGMDRPWIGAGLRITRLTEEDLPALLLQRVAHLIPGPRVDAAYMCWAFQARRFRTEVEGQLTGLSVPHLSGEQISAYRLPIPDMPTQERVATELDDLASATASARAALARSQALLMERKQTLITAAVTGQFDVTTARAVA</sequence>
<keyword evidence="2" id="KW-0238">DNA-binding</keyword>
<organism evidence="3 4">
    <name type="scientific">Blastococcus carthaginiensis</name>
    <dbReference type="NCBI Taxonomy" id="3050034"/>
    <lineage>
        <taxon>Bacteria</taxon>
        <taxon>Bacillati</taxon>
        <taxon>Actinomycetota</taxon>
        <taxon>Actinomycetes</taxon>
        <taxon>Geodermatophilales</taxon>
        <taxon>Geodermatophilaceae</taxon>
        <taxon>Blastococcus</taxon>
    </lineage>
</organism>
<evidence type="ECO:0000313" key="3">
    <source>
        <dbReference type="EMBL" id="MDP5184522.1"/>
    </source>
</evidence>
<protein>
    <recommendedName>
        <fullName evidence="5">Type I restriction enzyme, S subunit</fullName>
    </recommendedName>
</protein>
<dbReference type="Proteomes" id="UP001233673">
    <property type="component" value="Unassembled WGS sequence"/>
</dbReference>
<dbReference type="EMBL" id="JASNFN010000025">
    <property type="protein sequence ID" value="MDP5184522.1"/>
    <property type="molecule type" value="Genomic_DNA"/>
</dbReference>
<dbReference type="PANTHER" id="PTHR43140">
    <property type="entry name" value="TYPE-1 RESTRICTION ENZYME ECOKI SPECIFICITY PROTEIN"/>
    <property type="match status" value="1"/>
</dbReference>
<gene>
    <name evidence="3" type="ORF">QOZ88_17940</name>
</gene>
<dbReference type="PANTHER" id="PTHR43140:SF1">
    <property type="entry name" value="TYPE I RESTRICTION ENZYME ECOKI SPECIFICITY SUBUNIT"/>
    <property type="match status" value="1"/>
</dbReference>